<protein>
    <submittedName>
        <fullName evidence="2">Uncharacterized protein</fullName>
    </submittedName>
</protein>
<accession>A0A8H6SZF3</accession>
<name>A0A8H6SZF3_9AGAR</name>
<dbReference type="RefSeq" id="XP_037222616.1">
    <property type="nucleotide sequence ID" value="XM_037362324.1"/>
</dbReference>
<evidence type="ECO:0000313" key="3">
    <source>
        <dbReference type="Proteomes" id="UP000636479"/>
    </source>
</evidence>
<proteinExistence type="predicted"/>
<dbReference type="AlphaFoldDB" id="A0A8H6SZF3"/>
<dbReference type="Proteomes" id="UP000636479">
    <property type="component" value="Unassembled WGS sequence"/>
</dbReference>
<feature type="compositionally biased region" description="Low complexity" evidence="1">
    <location>
        <begin position="24"/>
        <end position="34"/>
    </location>
</feature>
<dbReference type="GeneID" id="59344840"/>
<sequence>MLVSGPNSEPEDDNSPMATDGINETETPTAPTIDTDIDVDYPFIHDQSPLNPSIPSPDIESTILRHRSLIDIDDEDDDSDNPGEDILGDSLDDTIAVRTEDSDAEDSEDEPDIFDWDSFESNELTPEELARTGVERELAEIGMLSCDA</sequence>
<comment type="caution">
    <text evidence="2">The sequence shown here is derived from an EMBL/GenBank/DDBJ whole genome shotgun (WGS) entry which is preliminary data.</text>
</comment>
<gene>
    <name evidence="2" type="ORF">MIND_00554700</name>
</gene>
<feature type="region of interest" description="Disordered" evidence="1">
    <location>
        <begin position="1"/>
        <end position="36"/>
    </location>
</feature>
<reference evidence="2" key="1">
    <citation type="submission" date="2020-05" db="EMBL/GenBank/DDBJ databases">
        <title>Mycena genomes resolve the evolution of fungal bioluminescence.</title>
        <authorList>
            <person name="Tsai I.J."/>
        </authorList>
    </citation>
    <scope>NUCLEOTIDE SEQUENCE</scope>
    <source>
        <strain evidence="2">171206Taipei</strain>
    </source>
</reference>
<dbReference type="EMBL" id="JACAZF010000004">
    <property type="protein sequence ID" value="KAF7307597.1"/>
    <property type="molecule type" value="Genomic_DNA"/>
</dbReference>
<organism evidence="2 3">
    <name type="scientific">Mycena indigotica</name>
    <dbReference type="NCBI Taxonomy" id="2126181"/>
    <lineage>
        <taxon>Eukaryota</taxon>
        <taxon>Fungi</taxon>
        <taxon>Dikarya</taxon>
        <taxon>Basidiomycota</taxon>
        <taxon>Agaricomycotina</taxon>
        <taxon>Agaricomycetes</taxon>
        <taxon>Agaricomycetidae</taxon>
        <taxon>Agaricales</taxon>
        <taxon>Marasmiineae</taxon>
        <taxon>Mycenaceae</taxon>
        <taxon>Mycena</taxon>
    </lineage>
</organism>
<keyword evidence="3" id="KW-1185">Reference proteome</keyword>
<feature type="compositionally biased region" description="Acidic residues" evidence="1">
    <location>
        <begin position="71"/>
        <end position="92"/>
    </location>
</feature>
<evidence type="ECO:0000313" key="2">
    <source>
        <dbReference type="EMBL" id="KAF7307597.1"/>
    </source>
</evidence>
<evidence type="ECO:0000256" key="1">
    <source>
        <dbReference type="SAM" id="MobiDB-lite"/>
    </source>
</evidence>
<feature type="region of interest" description="Disordered" evidence="1">
    <location>
        <begin position="70"/>
        <end position="94"/>
    </location>
</feature>